<dbReference type="EMBL" id="CM047940">
    <property type="protein sequence ID" value="KAI9904775.1"/>
    <property type="molecule type" value="Genomic_DNA"/>
</dbReference>
<comment type="caution">
    <text evidence="1">The sequence shown here is derived from an EMBL/GenBank/DDBJ whole genome shotgun (WGS) entry which is preliminary data.</text>
</comment>
<accession>A0ACC0VGD0</accession>
<protein>
    <submittedName>
        <fullName evidence="1">Uncharacterized protein</fullName>
    </submittedName>
</protein>
<evidence type="ECO:0000313" key="1">
    <source>
        <dbReference type="EMBL" id="KAI9904775.1"/>
    </source>
</evidence>
<proteinExistence type="predicted"/>
<organism evidence="1 2">
    <name type="scientific">Trichothecium roseum</name>
    <dbReference type="NCBI Taxonomy" id="47278"/>
    <lineage>
        <taxon>Eukaryota</taxon>
        <taxon>Fungi</taxon>
        <taxon>Dikarya</taxon>
        <taxon>Ascomycota</taxon>
        <taxon>Pezizomycotina</taxon>
        <taxon>Sordariomycetes</taxon>
        <taxon>Hypocreomycetidae</taxon>
        <taxon>Hypocreales</taxon>
        <taxon>Hypocreales incertae sedis</taxon>
        <taxon>Trichothecium</taxon>
    </lineage>
</organism>
<gene>
    <name evidence="1" type="ORF">N3K66_001304</name>
</gene>
<reference evidence="1" key="1">
    <citation type="submission" date="2022-10" db="EMBL/GenBank/DDBJ databases">
        <title>Complete Genome of Trichothecium roseum strain YXFP-22015, a Plant Pathogen Isolated from Citrus.</title>
        <authorList>
            <person name="Wang Y."/>
            <person name="Zhu L."/>
        </authorList>
    </citation>
    <scope>NUCLEOTIDE SEQUENCE</scope>
    <source>
        <strain evidence="1">YXFP-22015</strain>
    </source>
</reference>
<sequence>MASTYISTQQPSDHQYQHQSSNPQSASTSSAPTPDDNDFVSPTNLAIYPPSDLGDISDDPFVGYGGDYSEDGGFPTFLDDDASWHQSFTTSNKLNIAGTTRSHLDAADTTCPLTPDQTASIHTASPRTDPASRHRVEGLPASVSPQVLQRPFQPNPAIAIPLQTQLTPSQSSSGRSSEEGLAPAPTMMHCTSPKVTVSVWDKDNDGPTESLVRNFDESPSTVRGGCHFAGDLAGDLAGDPMSSYDYDNDVPASRDATGRWERNPLTGHAGLDPHNRPAEEVPSINELANQEKRKERNSVVGQWLDNNLADPSEPLETPAPNIQAIDSTRDDSNDGIPFGQPTENQYQEGQAYYKNEGGEMNDKDREWIASGRNFENAPMLAKILTKTRHQPQSSQAAIEKFNRMCGDTDSMLSRSATWGTRRRNSTSTTFDVEGLAGNLLKKLSIKERPDRDTKPGDFLRGLKEMVRRPSMSRKRRNSHQARGGEGLERQSSGSSLEKRDSVGSPLLAPPERTLSWGKRSSTPNISSMIASMGSSAASIGTTHTRKGSVGAISLNSPPPNIPRSPSLSLKVNNPITKRPRSKSAAASPNANESHPNLTGMRQTSGGPPATPLAGSNRSNYEPDDDEDEDDDGFEDDLQQDSNLIDDVIPNLGGFQQYVTALNPALADNAPYLVDRIAHQQVVRYKQLLSHKVKHIGLGANCPCAHLCIAGGGQAEILDVRGDTRALDPLSTHLPDDDDDGTPIEGAIAQDSFPPDIPMPPTTHLPAEFECQLCYGRKKFQKPSDWTKHVHEDVQPFTCTWDKCRDAKSFKRKADWVRHENEGHRHLDWWTCDVEECRHTCYRRDNFLQHLVREHKYQEPRYKTKAAIKKAGGADPTWQKVEQCHVLTNARPQDEPCRFCNKVLPTWKKLTVHLAKHMEQISLPVLRLVAAKAKELDADTIISPVQDLPPRNHLPIFPSVNGSGGMPVADAGMRGDQFVNIGYSGPFISTNNVMAGQIYSDVHHQPFTNLNSNLHHGNNNGLGIAQVNQRFMGGNEMSNIPVSSGSYHTGQGQYVAVQSNAHGLEPFPAVDALGVGMPMGNSHMAYSNNNMMATSTANGSPFSGHGSASPYGHSPHLGSTTAPDNNAWDDRRTSGFLG</sequence>
<keyword evidence="2" id="KW-1185">Reference proteome</keyword>
<name>A0ACC0VGD0_9HYPO</name>
<evidence type="ECO:0000313" key="2">
    <source>
        <dbReference type="Proteomes" id="UP001163324"/>
    </source>
</evidence>
<dbReference type="Proteomes" id="UP001163324">
    <property type="component" value="Chromosome 1"/>
</dbReference>